<dbReference type="Pfam" id="PF24476">
    <property type="entry name" value="DUF7580"/>
    <property type="match status" value="1"/>
</dbReference>
<proteinExistence type="predicted"/>
<dbReference type="PANTHER" id="PTHR37542">
    <property type="entry name" value="HELO DOMAIN-CONTAINING PROTEIN-RELATED"/>
    <property type="match status" value="1"/>
</dbReference>
<dbReference type="PANTHER" id="PTHR37542:SF3">
    <property type="entry name" value="PRION-INHIBITION AND PROPAGATION HELO DOMAIN-CONTAINING PROTEIN"/>
    <property type="match status" value="1"/>
</dbReference>
<comment type="caution">
    <text evidence="2">The sequence shown here is derived from an EMBL/GenBank/DDBJ whole genome shotgun (WGS) entry which is preliminary data.</text>
</comment>
<dbReference type="GO" id="GO:0005524">
    <property type="term" value="F:ATP binding"/>
    <property type="evidence" value="ECO:0007669"/>
    <property type="project" value="InterPro"/>
</dbReference>
<dbReference type="AlphaFoldDB" id="A0AAN7BIM5"/>
<dbReference type="InterPro" id="IPR000719">
    <property type="entry name" value="Prot_kinase_dom"/>
</dbReference>
<dbReference type="InterPro" id="IPR011009">
    <property type="entry name" value="Kinase-like_dom_sf"/>
</dbReference>
<dbReference type="InterPro" id="IPR056002">
    <property type="entry name" value="DUF7580"/>
</dbReference>
<dbReference type="Proteomes" id="UP001301958">
    <property type="component" value="Unassembled WGS sequence"/>
</dbReference>
<evidence type="ECO:0000313" key="3">
    <source>
        <dbReference type="Proteomes" id="UP001301958"/>
    </source>
</evidence>
<evidence type="ECO:0000313" key="2">
    <source>
        <dbReference type="EMBL" id="KAK4223973.1"/>
    </source>
</evidence>
<evidence type="ECO:0000259" key="1">
    <source>
        <dbReference type="PROSITE" id="PS50011"/>
    </source>
</evidence>
<dbReference type="Gene3D" id="1.10.510.10">
    <property type="entry name" value="Transferase(Phosphotransferase) domain 1"/>
    <property type="match status" value="2"/>
</dbReference>
<feature type="domain" description="Protein kinase" evidence="1">
    <location>
        <begin position="146"/>
        <end position="473"/>
    </location>
</feature>
<dbReference type="SUPFAM" id="SSF56112">
    <property type="entry name" value="Protein kinase-like (PK-like)"/>
    <property type="match status" value="2"/>
</dbReference>
<dbReference type="PROSITE" id="PS50011">
    <property type="entry name" value="PROTEIN_KINASE_DOM"/>
    <property type="match status" value="1"/>
</dbReference>
<dbReference type="Pfam" id="PF00069">
    <property type="entry name" value="Pkinase"/>
    <property type="match status" value="1"/>
</dbReference>
<gene>
    <name evidence="2" type="ORF">QBC38DRAFT_486441</name>
</gene>
<keyword evidence="2" id="KW-0808">Transferase</keyword>
<dbReference type="Gene3D" id="3.30.200.20">
    <property type="entry name" value="Phosphorylase Kinase, domain 1"/>
    <property type="match status" value="1"/>
</dbReference>
<keyword evidence="2" id="KW-0418">Kinase</keyword>
<name>A0AAN7BIM5_9PEZI</name>
<dbReference type="CDD" id="cd00180">
    <property type="entry name" value="PKc"/>
    <property type="match status" value="1"/>
</dbReference>
<accession>A0AAN7BIM5</accession>
<protein>
    <submittedName>
        <fullName evidence="2">Kinase-like domain-containing protein</fullName>
    </submittedName>
</protein>
<organism evidence="2 3">
    <name type="scientific">Podospora fimiseda</name>
    <dbReference type="NCBI Taxonomy" id="252190"/>
    <lineage>
        <taxon>Eukaryota</taxon>
        <taxon>Fungi</taxon>
        <taxon>Dikarya</taxon>
        <taxon>Ascomycota</taxon>
        <taxon>Pezizomycotina</taxon>
        <taxon>Sordariomycetes</taxon>
        <taxon>Sordariomycetidae</taxon>
        <taxon>Sordariales</taxon>
        <taxon>Podosporaceae</taxon>
        <taxon>Podospora</taxon>
    </lineage>
</organism>
<reference evidence="2" key="2">
    <citation type="submission" date="2023-05" db="EMBL/GenBank/DDBJ databases">
        <authorList>
            <consortium name="Lawrence Berkeley National Laboratory"/>
            <person name="Steindorff A."/>
            <person name="Hensen N."/>
            <person name="Bonometti L."/>
            <person name="Westerberg I."/>
            <person name="Brannstrom I.O."/>
            <person name="Guillou S."/>
            <person name="Cros-Aarteil S."/>
            <person name="Calhoun S."/>
            <person name="Haridas S."/>
            <person name="Kuo A."/>
            <person name="Mondo S."/>
            <person name="Pangilinan J."/>
            <person name="Riley R."/>
            <person name="Labutti K."/>
            <person name="Andreopoulos B."/>
            <person name="Lipzen A."/>
            <person name="Chen C."/>
            <person name="Yanf M."/>
            <person name="Daum C."/>
            <person name="Ng V."/>
            <person name="Clum A."/>
            <person name="Ohm R."/>
            <person name="Martin F."/>
            <person name="Silar P."/>
            <person name="Natvig D."/>
            <person name="Lalanne C."/>
            <person name="Gautier V."/>
            <person name="Ament-Velasquez S.L."/>
            <person name="Kruys A."/>
            <person name="Hutchinson M.I."/>
            <person name="Powell A.J."/>
            <person name="Barry K."/>
            <person name="Miller A.N."/>
            <person name="Grigoriev I.V."/>
            <person name="Debuchy R."/>
            <person name="Gladieux P."/>
            <person name="Thoren M.H."/>
            <person name="Johannesson H."/>
        </authorList>
    </citation>
    <scope>NUCLEOTIDE SEQUENCE</scope>
    <source>
        <strain evidence="2">CBS 990.96</strain>
    </source>
</reference>
<sequence>MDGNPLSLAQTLIKNLEKKNYLHQTFFISDDLRRAISPTLIANVLDTAVHAVPKHNLGRVSELITNDALLVFCVLVVINQVHLITEFQAHAVTDFKLPIRTKGELQSIAPELNIDAFRETQWQFIPWNFKRDALHVILPDDIILPFLDAESIGQGNGGEVSKVVLPSSLQSICALSASPQDETSSVTVARKIIKRTKSGRGTKGFNVERECLELYSGLRHPNIVPLLASYTFVDEHTMLFPFFPMDMESFLESKERFGCFNDDSVFIAAIVDLASALRAVHESNQRCKFTPALRTQYGYHHDIRPANILVTPTTFMLADFGLSRHLPPGEDLSREFIKNIGHYLAPESLDENWIPQQVGRAIDVWALGCLVSELATYMEGGVDGVKEFREIRMLPKFYSCKFENGYFFDGVPPTLRHQVSQRLAILSEKHQPQLLSNLSAFSRNMLQPDPASRPTVEACFLQLLYIRASHLFRTASSLLQEALTTNLWDQAVPEYIKTEGLLALSRLQAFGDVMGMNNNRELGSSGFRNAAVATFIADRLNTICHQLQLCKRTWADEKKRVIESKVSDSPAGASLPLGLKLVDGIFRDALDELCEKLSSSNQQHLSSLWRKELIESCRKNNSSLDNVERDINESLHNASYDSMEIHLRITRLEQALREEIKLPGTIDTKLLLDYSQIQTLSAFGRSHSLALFKESDAAQDVMNISSPNVLVEWVFLSQMGEGESERERVQKVSLLAGILSCPKPKGFRALQCVGFCTPDSRGHNREYGFVYAFPSSSSCTSSSPITRLRHLLKGAEQQVIPTLENKFRIAKALCSSVYELHFYNWLHRTISSENVIFFVNTNGRQTKTSATGVPTADLDDPYIIGFHHSRPDGNVHCSDIRSAEDVNPDAVFYQHPDYSDNNTIRFNKKHDYYSLGMVLLEIAYWRSCGNMWQEEKKRTRNSDIDRRAFKNKLVGRFVTGLAAVMGTAYMEAVQACFSPQPPSSDSDSRGSGNGFADDQDSQFFRNVVQKLDACFVG</sequence>
<reference evidence="2" key="1">
    <citation type="journal article" date="2023" name="Mol. Phylogenet. Evol.">
        <title>Genome-scale phylogeny and comparative genomics of the fungal order Sordariales.</title>
        <authorList>
            <person name="Hensen N."/>
            <person name="Bonometti L."/>
            <person name="Westerberg I."/>
            <person name="Brannstrom I.O."/>
            <person name="Guillou S."/>
            <person name="Cros-Aarteil S."/>
            <person name="Calhoun S."/>
            <person name="Haridas S."/>
            <person name="Kuo A."/>
            <person name="Mondo S."/>
            <person name="Pangilinan J."/>
            <person name="Riley R."/>
            <person name="LaButti K."/>
            <person name="Andreopoulos B."/>
            <person name="Lipzen A."/>
            <person name="Chen C."/>
            <person name="Yan M."/>
            <person name="Daum C."/>
            <person name="Ng V."/>
            <person name="Clum A."/>
            <person name="Steindorff A."/>
            <person name="Ohm R.A."/>
            <person name="Martin F."/>
            <person name="Silar P."/>
            <person name="Natvig D.O."/>
            <person name="Lalanne C."/>
            <person name="Gautier V."/>
            <person name="Ament-Velasquez S.L."/>
            <person name="Kruys A."/>
            <person name="Hutchinson M.I."/>
            <person name="Powell A.J."/>
            <person name="Barry K."/>
            <person name="Miller A.N."/>
            <person name="Grigoriev I.V."/>
            <person name="Debuchy R."/>
            <person name="Gladieux P."/>
            <person name="Hiltunen Thoren M."/>
            <person name="Johannesson H."/>
        </authorList>
    </citation>
    <scope>NUCLEOTIDE SEQUENCE</scope>
    <source>
        <strain evidence="2">CBS 990.96</strain>
    </source>
</reference>
<keyword evidence="3" id="KW-1185">Reference proteome</keyword>
<dbReference type="EMBL" id="MU865407">
    <property type="protein sequence ID" value="KAK4223973.1"/>
    <property type="molecule type" value="Genomic_DNA"/>
</dbReference>
<dbReference type="GO" id="GO:0004672">
    <property type="term" value="F:protein kinase activity"/>
    <property type="evidence" value="ECO:0007669"/>
    <property type="project" value="InterPro"/>
</dbReference>